<name>A0AAD4VTD7_PRUDU</name>
<evidence type="ECO:0000313" key="2">
    <source>
        <dbReference type="Proteomes" id="UP001054821"/>
    </source>
</evidence>
<sequence length="88" mass="9959">MPVSINVTRILEEISFQPSFSAVARRNRRRLDSRLGVAARRFGDFSGLRSSDLDIRLLLLFLARDPGQAQKKRALALDSVLLDFTRTV</sequence>
<evidence type="ECO:0000313" key="1">
    <source>
        <dbReference type="EMBL" id="KAI5329656.1"/>
    </source>
</evidence>
<protein>
    <submittedName>
        <fullName evidence="1">Uncharacterized protein</fullName>
    </submittedName>
</protein>
<reference evidence="1 2" key="1">
    <citation type="journal article" date="2022" name="G3 (Bethesda)">
        <title>Whole-genome sequence and methylome profiling of the almond [Prunus dulcis (Mill.) D.A. Webb] cultivar 'Nonpareil'.</title>
        <authorList>
            <person name="D'Amico-Willman K.M."/>
            <person name="Ouma W.Z."/>
            <person name="Meulia T."/>
            <person name="Sideli G.M."/>
            <person name="Gradziel T.M."/>
            <person name="Fresnedo-Ramirez J."/>
        </authorList>
    </citation>
    <scope>NUCLEOTIDE SEQUENCE [LARGE SCALE GENOMIC DNA]</scope>
    <source>
        <strain evidence="1">Clone GOH B32 T37-40</strain>
    </source>
</reference>
<accession>A0AAD4VTD7</accession>
<keyword evidence="2" id="KW-1185">Reference proteome</keyword>
<organism evidence="1 2">
    <name type="scientific">Prunus dulcis</name>
    <name type="common">Almond</name>
    <name type="synonym">Amygdalus dulcis</name>
    <dbReference type="NCBI Taxonomy" id="3755"/>
    <lineage>
        <taxon>Eukaryota</taxon>
        <taxon>Viridiplantae</taxon>
        <taxon>Streptophyta</taxon>
        <taxon>Embryophyta</taxon>
        <taxon>Tracheophyta</taxon>
        <taxon>Spermatophyta</taxon>
        <taxon>Magnoliopsida</taxon>
        <taxon>eudicotyledons</taxon>
        <taxon>Gunneridae</taxon>
        <taxon>Pentapetalae</taxon>
        <taxon>rosids</taxon>
        <taxon>fabids</taxon>
        <taxon>Rosales</taxon>
        <taxon>Rosaceae</taxon>
        <taxon>Amygdaloideae</taxon>
        <taxon>Amygdaleae</taxon>
        <taxon>Prunus</taxon>
    </lineage>
</organism>
<comment type="caution">
    <text evidence="1">The sequence shown here is derived from an EMBL/GenBank/DDBJ whole genome shotgun (WGS) entry which is preliminary data.</text>
</comment>
<dbReference type="AlphaFoldDB" id="A0AAD4VTD7"/>
<gene>
    <name evidence="1" type="ORF">L3X38_029053</name>
</gene>
<proteinExistence type="predicted"/>
<dbReference type="Proteomes" id="UP001054821">
    <property type="component" value="Chromosome 5"/>
</dbReference>
<dbReference type="EMBL" id="JAJFAZ020000005">
    <property type="protein sequence ID" value="KAI5329656.1"/>
    <property type="molecule type" value="Genomic_DNA"/>
</dbReference>